<keyword evidence="1" id="KW-0808">Transferase</keyword>
<dbReference type="KEGG" id="nwr:E3U44_02800"/>
<name>A0A4P7BYJ9_9GAMM</name>
<organism evidence="1 2">
    <name type="scientific">Nitrosococcus wardiae</name>
    <dbReference type="NCBI Taxonomy" id="1814290"/>
    <lineage>
        <taxon>Bacteria</taxon>
        <taxon>Pseudomonadati</taxon>
        <taxon>Pseudomonadota</taxon>
        <taxon>Gammaproteobacteria</taxon>
        <taxon>Chromatiales</taxon>
        <taxon>Chromatiaceae</taxon>
        <taxon>Nitrosococcus</taxon>
    </lineage>
</organism>
<keyword evidence="2" id="KW-1185">Reference proteome</keyword>
<dbReference type="SUPFAM" id="SSF52540">
    <property type="entry name" value="P-loop containing nucleoside triphosphate hydrolases"/>
    <property type="match status" value="1"/>
</dbReference>
<sequence>MKVIAILGMHRSGTSCLTGMLENAGLHLGAVSRRNPYNKKGNNEHPRIMALHEAVLATNQGSWKVPPRGGCCWDGEHLMELRGLLEEHSHLETWGFKDPRTLFTLEGWLEVVPEIQFIGSFRHPAAVARSLVARGGGPLSQHLELWWLYNRRLIHFQDRFGFDLVCFDDSPEVYVERVVEAARNLGLNPTRSALTFFDRGLRTHRGREDLPLPGHVENVYQELLSRSLPCWDSSASR</sequence>
<reference evidence="1 2" key="1">
    <citation type="submission" date="2019-03" db="EMBL/GenBank/DDBJ databases">
        <title>The genome sequence of Nitrosococcus wardiae strain D1FHST reveals the archetypal metabolic capacity of ammonia-oxidizing Gammaproteobacteria.</title>
        <authorList>
            <person name="Wang L."/>
            <person name="Lim C.K."/>
            <person name="Hanson T.E."/>
            <person name="Dang H."/>
            <person name="Klotz M.G."/>
        </authorList>
    </citation>
    <scope>NUCLEOTIDE SEQUENCE [LARGE SCALE GENOMIC DNA]</scope>
    <source>
        <strain evidence="1 2">D1FHS</strain>
    </source>
</reference>
<dbReference type="Proteomes" id="UP000294325">
    <property type="component" value="Chromosome"/>
</dbReference>
<dbReference type="OrthoDB" id="9179784at2"/>
<accession>A0A4P7BYJ9</accession>
<gene>
    <name evidence="1" type="ORF">E3U44_02800</name>
</gene>
<dbReference type="RefSeq" id="WP_134356566.1">
    <property type="nucleotide sequence ID" value="NZ_CP038033.1"/>
</dbReference>
<dbReference type="GO" id="GO:0016740">
    <property type="term" value="F:transferase activity"/>
    <property type="evidence" value="ECO:0007669"/>
    <property type="project" value="UniProtKB-KW"/>
</dbReference>
<dbReference type="AlphaFoldDB" id="A0A4P7BYJ9"/>
<protein>
    <submittedName>
        <fullName evidence="1">Sulfotransferase family protein</fullName>
    </submittedName>
</protein>
<dbReference type="Gene3D" id="3.40.50.300">
    <property type="entry name" value="P-loop containing nucleotide triphosphate hydrolases"/>
    <property type="match status" value="1"/>
</dbReference>
<dbReference type="EMBL" id="CP038033">
    <property type="protein sequence ID" value="QBQ53552.1"/>
    <property type="molecule type" value="Genomic_DNA"/>
</dbReference>
<evidence type="ECO:0000313" key="1">
    <source>
        <dbReference type="EMBL" id="QBQ53552.1"/>
    </source>
</evidence>
<evidence type="ECO:0000313" key="2">
    <source>
        <dbReference type="Proteomes" id="UP000294325"/>
    </source>
</evidence>
<proteinExistence type="predicted"/>
<dbReference type="InterPro" id="IPR027417">
    <property type="entry name" value="P-loop_NTPase"/>
</dbReference>